<evidence type="ECO:0000313" key="5">
    <source>
        <dbReference type="EMBL" id="GHB47001.1"/>
    </source>
</evidence>
<keyword evidence="3" id="KW-0804">Transcription</keyword>
<keyword evidence="6" id="KW-1185">Reference proteome</keyword>
<dbReference type="Pfam" id="PF08447">
    <property type="entry name" value="PAS_3"/>
    <property type="match status" value="1"/>
</dbReference>
<dbReference type="InterPro" id="IPR013655">
    <property type="entry name" value="PAS_fold_3"/>
</dbReference>
<dbReference type="InterPro" id="IPR036388">
    <property type="entry name" value="WH-like_DNA-bd_sf"/>
</dbReference>
<protein>
    <recommendedName>
        <fullName evidence="4">HTH luxR-type domain-containing protein</fullName>
    </recommendedName>
</protein>
<keyword evidence="2" id="KW-0238">DNA-binding</keyword>
<comment type="caution">
    <text evidence="5">The sequence shown here is derived from an EMBL/GenBank/DDBJ whole genome shotgun (WGS) entry which is preliminary data.</text>
</comment>
<sequence length="266" mass="30903">MKESLIQDLQRQDKYAVYFKEWQAREFVPNPNEDKLLANLELTAQNIGLKEGLVIACFDYRALKLAFYTDNVEEISGFSASFLKNEGMEAGLGMVHPEDLPELFRFQKIVFDTWHSLTPKQKETFEWTYTVRWIHKETKEVKWFFARVRPYLVDKNGNIVFDLHLIVELTTVPQTSSYDWSLSYTLEDGTKILSTRTEPMKMNVNLTKKEKQVARLLMDGLTSEAIADRLHISVNTVYTHRKNILKKVGAKNTPEMLKILFANGVK</sequence>
<dbReference type="Gene3D" id="1.10.10.10">
    <property type="entry name" value="Winged helix-like DNA-binding domain superfamily/Winged helix DNA-binding domain"/>
    <property type="match status" value="1"/>
</dbReference>
<dbReference type="GO" id="GO:0003677">
    <property type="term" value="F:DNA binding"/>
    <property type="evidence" value="ECO:0007669"/>
    <property type="project" value="UniProtKB-KW"/>
</dbReference>
<keyword evidence="1" id="KW-0805">Transcription regulation</keyword>
<proteinExistence type="predicted"/>
<dbReference type="GO" id="GO:0006355">
    <property type="term" value="P:regulation of DNA-templated transcription"/>
    <property type="evidence" value="ECO:0007669"/>
    <property type="project" value="InterPro"/>
</dbReference>
<dbReference type="Proteomes" id="UP000642809">
    <property type="component" value="Unassembled WGS sequence"/>
</dbReference>
<dbReference type="AlphaFoldDB" id="A0A8J3CZD9"/>
<dbReference type="Gene3D" id="3.30.450.20">
    <property type="entry name" value="PAS domain"/>
    <property type="match status" value="1"/>
</dbReference>
<dbReference type="PANTHER" id="PTHR44688">
    <property type="entry name" value="DNA-BINDING TRANSCRIPTIONAL ACTIVATOR DEVR_DOSR"/>
    <property type="match status" value="1"/>
</dbReference>
<dbReference type="InterPro" id="IPR016032">
    <property type="entry name" value="Sig_transdc_resp-reg_C-effctor"/>
</dbReference>
<dbReference type="PRINTS" id="PR00038">
    <property type="entry name" value="HTHLUXR"/>
</dbReference>
<feature type="domain" description="HTH luxR-type" evidence="4">
    <location>
        <begin position="199"/>
        <end position="264"/>
    </location>
</feature>
<dbReference type="PROSITE" id="PS50043">
    <property type="entry name" value="HTH_LUXR_2"/>
    <property type="match status" value="1"/>
</dbReference>
<evidence type="ECO:0000256" key="1">
    <source>
        <dbReference type="ARBA" id="ARBA00023015"/>
    </source>
</evidence>
<dbReference type="CDD" id="cd06170">
    <property type="entry name" value="LuxR_C_like"/>
    <property type="match status" value="1"/>
</dbReference>
<dbReference type="SMART" id="SM00421">
    <property type="entry name" value="HTH_LUXR"/>
    <property type="match status" value="1"/>
</dbReference>
<dbReference type="Pfam" id="PF00196">
    <property type="entry name" value="GerE"/>
    <property type="match status" value="1"/>
</dbReference>
<gene>
    <name evidence="5" type="ORF">GCM10008106_29890</name>
</gene>
<name>A0A8J3CZD9_9BACT</name>
<evidence type="ECO:0000256" key="2">
    <source>
        <dbReference type="ARBA" id="ARBA00023125"/>
    </source>
</evidence>
<evidence type="ECO:0000313" key="6">
    <source>
        <dbReference type="Proteomes" id="UP000642809"/>
    </source>
</evidence>
<dbReference type="RefSeq" id="WP_189584444.1">
    <property type="nucleotide sequence ID" value="NZ_BMYF01000020.1"/>
</dbReference>
<evidence type="ECO:0000256" key="3">
    <source>
        <dbReference type="ARBA" id="ARBA00023163"/>
    </source>
</evidence>
<dbReference type="EMBL" id="BMYF01000020">
    <property type="protein sequence ID" value="GHB47001.1"/>
    <property type="molecule type" value="Genomic_DNA"/>
</dbReference>
<dbReference type="PROSITE" id="PS00622">
    <property type="entry name" value="HTH_LUXR_1"/>
    <property type="match status" value="1"/>
</dbReference>
<dbReference type="InterPro" id="IPR000792">
    <property type="entry name" value="Tscrpt_reg_LuxR_C"/>
</dbReference>
<dbReference type="SUPFAM" id="SSF46894">
    <property type="entry name" value="C-terminal effector domain of the bipartite response regulators"/>
    <property type="match status" value="1"/>
</dbReference>
<dbReference type="PANTHER" id="PTHR44688:SF16">
    <property type="entry name" value="DNA-BINDING TRANSCRIPTIONAL ACTIVATOR DEVR_DOSR"/>
    <property type="match status" value="1"/>
</dbReference>
<evidence type="ECO:0000259" key="4">
    <source>
        <dbReference type="PROSITE" id="PS50043"/>
    </source>
</evidence>
<reference evidence="5" key="1">
    <citation type="journal article" date="2014" name="Int. J. Syst. Evol. Microbiol.">
        <title>Complete genome sequence of Corynebacterium casei LMG S-19264T (=DSM 44701T), isolated from a smear-ripened cheese.</title>
        <authorList>
            <consortium name="US DOE Joint Genome Institute (JGI-PGF)"/>
            <person name="Walter F."/>
            <person name="Albersmeier A."/>
            <person name="Kalinowski J."/>
            <person name="Ruckert C."/>
        </authorList>
    </citation>
    <scope>NUCLEOTIDE SEQUENCE</scope>
    <source>
        <strain evidence="5">KCTC 23224</strain>
    </source>
</reference>
<organism evidence="5 6">
    <name type="scientific">Mongoliitalea lutea</name>
    <dbReference type="NCBI Taxonomy" id="849756"/>
    <lineage>
        <taxon>Bacteria</taxon>
        <taxon>Pseudomonadati</taxon>
        <taxon>Bacteroidota</taxon>
        <taxon>Cytophagia</taxon>
        <taxon>Cytophagales</taxon>
        <taxon>Cyclobacteriaceae</taxon>
        <taxon>Mongoliitalea</taxon>
    </lineage>
</organism>
<reference evidence="5" key="2">
    <citation type="submission" date="2020-09" db="EMBL/GenBank/DDBJ databases">
        <authorList>
            <person name="Sun Q."/>
            <person name="Kim S."/>
        </authorList>
    </citation>
    <scope>NUCLEOTIDE SEQUENCE</scope>
    <source>
        <strain evidence="5">KCTC 23224</strain>
    </source>
</reference>
<accession>A0A8J3CZD9</accession>